<evidence type="ECO:0000256" key="6">
    <source>
        <dbReference type="ARBA" id="ARBA00022741"/>
    </source>
</evidence>
<sequence length="192" mass="22320">MTHQQESIVLYGGQFNPIHTAHLMVASEVYHTLQPDRFFFLPSYMSPLKSHKDALDTKHRVAMVKLAIETLGFGEICYLDLERKGQSYTYDTICSLRESYPDSTIYFVIGTDQYEQLDKWYHIEDLKSLVTFVVVNRGTAQQEVEPSMVSVTIPRIDISSTMIRQRIQERHNIQVLVPPLIQQYIAEENLYE</sequence>
<evidence type="ECO:0000256" key="10">
    <source>
        <dbReference type="HAMAP-Rule" id="MF_00244"/>
    </source>
</evidence>
<comment type="similarity">
    <text evidence="10">Belongs to the NadD family.</text>
</comment>
<evidence type="ECO:0000259" key="11">
    <source>
        <dbReference type="Pfam" id="PF01467"/>
    </source>
</evidence>
<dbReference type="OrthoDB" id="5295945at2"/>
<dbReference type="InterPro" id="IPR004821">
    <property type="entry name" value="Cyt_trans-like"/>
</dbReference>
<dbReference type="GeneID" id="98297699"/>
<keyword evidence="4 10" id="KW-0808">Transferase</keyword>
<comment type="function">
    <text evidence="1 10">Catalyzes the reversible adenylation of nicotinate mononucleotide (NaMN) to nicotinic acid adenine dinucleotide (NaAD).</text>
</comment>
<evidence type="ECO:0000256" key="1">
    <source>
        <dbReference type="ARBA" id="ARBA00002324"/>
    </source>
</evidence>
<evidence type="ECO:0000256" key="2">
    <source>
        <dbReference type="ARBA" id="ARBA00005019"/>
    </source>
</evidence>
<keyword evidence="7 10" id="KW-0067">ATP-binding</keyword>
<dbReference type="NCBIfam" id="NF000841">
    <property type="entry name" value="PRK00071.1-4"/>
    <property type="match status" value="1"/>
</dbReference>
<keyword evidence="8 10" id="KW-0520">NAD</keyword>
<dbReference type="EMBL" id="PPPX01000001">
    <property type="protein sequence ID" value="POA10107.1"/>
    <property type="molecule type" value="Genomic_DNA"/>
</dbReference>
<dbReference type="InterPro" id="IPR005248">
    <property type="entry name" value="NadD/NMNAT"/>
</dbReference>
<evidence type="ECO:0000313" key="13">
    <source>
        <dbReference type="Proteomes" id="UP000242712"/>
    </source>
</evidence>
<evidence type="ECO:0000256" key="4">
    <source>
        <dbReference type="ARBA" id="ARBA00022679"/>
    </source>
</evidence>
<reference evidence="12 13" key="1">
    <citation type="submission" date="2017-08" db="EMBL/GenBank/DDBJ databases">
        <title>Draft genome sequences of 64 type strains of genus Staph aureus.</title>
        <authorList>
            <person name="Cole K."/>
            <person name="Golubchik T."/>
            <person name="Russell J."/>
            <person name="Foster D."/>
            <person name="Llewelyn M."/>
            <person name="Wilson D."/>
            <person name="Crook D."/>
            <person name="Paul J."/>
        </authorList>
    </citation>
    <scope>NUCLEOTIDE SEQUENCE [LARGE SCALE GENOMIC DNA]</scope>
    <source>
        <strain evidence="12 13">DSM 29875</strain>
    </source>
</reference>
<dbReference type="GO" id="GO:0009435">
    <property type="term" value="P:NAD+ biosynthetic process"/>
    <property type="evidence" value="ECO:0007669"/>
    <property type="project" value="UniProtKB-UniRule"/>
</dbReference>
<evidence type="ECO:0000256" key="9">
    <source>
        <dbReference type="ARBA" id="ARBA00048721"/>
    </source>
</evidence>
<dbReference type="Proteomes" id="UP000242712">
    <property type="component" value="Unassembled WGS sequence"/>
</dbReference>
<dbReference type="PANTHER" id="PTHR39321:SF3">
    <property type="entry name" value="PHOSPHOPANTETHEINE ADENYLYLTRANSFERASE"/>
    <property type="match status" value="1"/>
</dbReference>
<comment type="catalytic activity">
    <reaction evidence="9 10">
        <text>nicotinate beta-D-ribonucleotide + ATP + H(+) = deamido-NAD(+) + diphosphate</text>
        <dbReference type="Rhea" id="RHEA:22860"/>
        <dbReference type="ChEBI" id="CHEBI:15378"/>
        <dbReference type="ChEBI" id="CHEBI:30616"/>
        <dbReference type="ChEBI" id="CHEBI:33019"/>
        <dbReference type="ChEBI" id="CHEBI:57502"/>
        <dbReference type="ChEBI" id="CHEBI:58437"/>
        <dbReference type="EC" id="2.7.7.18"/>
    </reaction>
</comment>
<dbReference type="AlphaFoldDB" id="A0A2K4FFM3"/>
<dbReference type="Pfam" id="PF01467">
    <property type="entry name" value="CTP_transf_like"/>
    <property type="match status" value="1"/>
</dbReference>
<comment type="pathway">
    <text evidence="2 10">Cofactor biosynthesis; NAD(+) biosynthesis; deamido-NAD(+) from nicotinate D-ribonucleotide: step 1/1.</text>
</comment>
<keyword evidence="13" id="KW-1185">Reference proteome</keyword>
<dbReference type="EC" id="2.7.7.18" evidence="10"/>
<dbReference type="PANTHER" id="PTHR39321">
    <property type="entry name" value="NICOTINATE-NUCLEOTIDE ADENYLYLTRANSFERASE-RELATED"/>
    <property type="match status" value="1"/>
</dbReference>
<proteinExistence type="inferred from homology"/>
<dbReference type="InterPro" id="IPR014729">
    <property type="entry name" value="Rossmann-like_a/b/a_fold"/>
</dbReference>
<evidence type="ECO:0000313" key="12">
    <source>
        <dbReference type="EMBL" id="POA10107.1"/>
    </source>
</evidence>
<dbReference type="GO" id="GO:0005524">
    <property type="term" value="F:ATP binding"/>
    <property type="evidence" value="ECO:0007669"/>
    <property type="project" value="UniProtKB-KW"/>
</dbReference>
<dbReference type="UniPathway" id="UPA00253">
    <property type="reaction ID" value="UER00332"/>
</dbReference>
<dbReference type="SUPFAM" id="SSF52374">
    <property type="entry name" value="Nucleotidylyl transferase"/>
    <property type="match status" value="1"/>
</dbReference>
<protein>
    <recommendedName>
        <fullName evidence="10">Probable nicotinate-nucleotide adenylyltransferase</fullName>
        <ecNumber evidence="10">2.7.7.18</ecNumber>
    </recommendedName>
    <alternativeName>
        <fullName evidence="10">Deamido-NAD(+) diphosphorylase</fullName>
    </alternativeName>
    <alternativeName>
        <fullName evidence="10">Deamido-NAD(+) pyrophosphorylase</fullName>
    </alternativeName>
    <alternativeName>
        <fullName evidence="10">Nicotinate mononucleotide adenylyltransferase</fullName>
        <shortName evidence="10">NaMN adenylyltransferase</shortName>
    </alternativeName>
</protein>
<dbReference type="RefSeq" id="WP_103371378.1">
    <property type="nucleotide sequence ID" value="NZ_CBCRVO010000001.1"/>
</dbReference>
<evidence type="ECO:0000256" key="3">
    <source>
        <dbReference type="ARBA" id="ARBA00022642"/>
    </source>
</evidence>
<accession>A0A2K4FFM3</accession>
<keyword evidence="3 10" id="KW-0662">Pyridine nucleotide biosynthesis</keyword>
<dbReference type="HAMAP" id="MF_00244">
    <property type="entry name" value="NaMN_adenylyltr"/>
    <property type="match status" value="1"/>
</dbReference>
<dbReference type="NCBIfam" id="NF000840">
    <property type="entry name" value="PRK00071.1-3"/>
    <property type="match status" value="1"/>
</dbReference>
<comment type="caution">
    <text evidence="12">The sequence shown here is derived from an EMBL/GenBank/DDBJ whole genome shotgun (WGS) entry which is preliminary data.</text>
</comment>
<gene>
    <name evidence="10" type="primary">nadD</name>
    <name evidence="12" type="ORF">CD039_04995</name>
</gene>
<name>A0A2K4FFM3_9STAP</name>
<keyword evidence="5 10" id="KW-0548">Nucleotidyltransferase</keyword>
<dbReference type="NCBIfam" id="TIGR00482">
    <property type="entry name" value="nicotinate (nicotinamide) nucleotide adenylyltransferase"/>
    <property type="match status" value="1"/>
</dbReference>
<evidence type="ECO:0000256" key="5">
    <source>
        <dbReference type="ARBA" id="ARBA00022695"/>
    </source>
</evidence>
<keyword evidence="6 10" id="KW-0547">Nucleotide-binding</keyword>
<evidence type="ECO:0000256" key="7">
    <source>
        <dbReference type="ARBA" id="ARBA00022840"/>
    </source>
</evidence>
<organism evidence="12 13">
    <name type="scientific">Staphylococcus argensis</name>
    <dbReference type="NCBI Taxonomy" id="1607738"/>
    <lineage>
        <taxon>Bacteria</taxon>
        <taxon>Bacillati</taxon>
        <taxon>Bacillota</taxon>
        <taxon>Bacilli</taxon>
        <taxon>Bacillales</taxon>
        <taxon>Staphylococcaceae</taxon>
        <taxon>Staphylococcus</taxon>
    </lineage>
</organism>
<feature type="domain" description="Cytidyltransferase-like" evidence="11">
    <location>
        <begin position="10"/>
        <end position="166"/>
    </location>
</feature>
<dbReference type="CDD" id="cd02165">
    <property type="entry name" value="NMNAT"/>
    <property type="match status" value="1"/>
</dbReference>
<dbReference type="Gene3D" id="3.40.50.620">
    <property type="entry name" value="HUPs"/>
    <property type="match status" value="1"/>
</dbReference>
<evidence type="ECO:0000256" key="8">
    <source>
        <dbReference type="ARBA" id="ARBA00023027"/>
    </source>
</evidence>
<dbReference type="GO" id="GO:0004515">
    <property type="term" value="F:nicotinate-nucleotide adenylyltransferase activity"/>
    <property type="evidence" value="ECO:0007669"/>
    <property type="project" value="UniProtKB-UniRule"/>
</dbReference>